<dbReference type="AlphaFoldDB" id="A0A1I4WU77"/>
<proteinExistence type="predicted"/>
<accession>A0A1I4WU77</accession>
<organism evidence="1 2">
    <name type="scientific">Nitrosomonas communis</name>
    <dbReference type="NCBI Taxonomy" id="44574"/>
    <lineage>
        <taxon>Bacteria</taxon>
        <taxon>Pseudomonadati</taxon>
        <taxon>Pseudomonadota</taxon>
        <taxon>Betaproteobacteria</taxon>
        <taxon>Nitrosomonadales</taxon>
        <taxon>Nitrosomonadaceae</taxon>
        <taxon>Nitrosomonas</taxon>
    </lineage>
</organism>
<dbReference type="RefSeq" id="WP_074907318.1">
    <property type="nucleotide sequence ID" value="NZ_FOUB01000118.1"/>
</dbReference>
<protein>
    <submittedName>
        <fullName evidence="1">Uncharacterized protein</fullName>
    </submittedName>
</protein>
<dbReference type="EMBL" id="FOUB01000118">
    <property type="protein sequence ID" value="SFN16539.1"/>
    <property type="molecule type" value="Genomic_DNA"/>
</dbReference>
<keyword evidence="2" id="KW-1185">Reference proteome</keyword>
<dbReference type="Proteomes" id="UP000183287">
    <property type="component" value="Unassembled WGS sequence"/>
</dbReference>
<evidence type="ECO:0000313" key="2">
    <source>
        <dbReference type="Proteomes" id="UP000183287"/>
    </source>
</evidence>
<evidence type="ECO:0000313" key="1">
    <source>
        <dbReference type="EMBL" id="SFN16539.1"/>
    </source>
</evidence>
<sequence length="61" mass="6837">MAFKFELDDEVIDNNGREGLIIGRFEFSSTSPGYLVSFVNDDGFTFDQYKSESALAKSDES</sequence>
<reference evidence="2" key="1">
    <citation type="submission" date="2016-10" db="EMBL/GenBank/DDBJ databases">
        <authorList>
            <person name="Varghese N."/>
            <person name="Submissions S."/>
        </authorList>
    </citation>
    <scope>NUCLEOTIDE SEQUENCE [LARGE SCALE GENOMIC DNA]</scope>
    <source>
        <strain evidence="2">Nm44</strain>
    </source>
</reference>
<name>A0A1I4WU77_9PROT</name>
<dbReference type="OrthoDB" id="8550895at2"/>
<gene>
    <name evidence="1" type="ORF">SAMN05421863_11188</name>
</gene>